<dbReference type="OrthoDB" id="7067273at2"/>
<accession>A0A1Q9JJQ5</accession>
<gene>
    <name evidence="2" type="ORF">BHK98_10440</name>
</gene>
<evidence type="ECO:0000313" key="3">
    <source>
        <dbReference type="Proteomes" id="UP000187404"/>
    </source>
</evidence>
<dbReference type="EMBL" id="MJIE01000001">
    <property type="protein sequence ID" value="OLR56452.1"/>
    <property type="molecule type" value="Genomic_DNA"/>
</dbReference>
<evidence type="ECO:0000256" key="1">
    <source>
        <dbReference type="SAM" id="MobiDB-lite"/>
    </source>
</evidence>
<feature type="region of interest" description="Disordered" evidence="1">
    <location>
        <begin position="109"/>
        <end position="186"/>
    </location>
</feature>
<reference evidence="2 3" key="1">
    <citation type="journal article" date="2016" name="Appl. Environ. Microbiol.">
        <title>Function and Phylogeny of Bacterial Butyryl Coenzyme A:Acetate Transferases and Their Diversity in the Proximal Colon of Swine.</title>
        <authorList>
            <person name="Trachsel J."/>
            <person name="Bayles D.O."/>
            <person name="Looft T."/>
            <person name="Levine U.Y."/>
            <person name="Allen H.K."/>
        </authorList>
    </citation>
    <scope>NUCLEOTIDE SEQUENCE [LARGE SCALE GENOMIC DNA]</scope>
    <source>
        <strain evidence="2 3">68-3-10</strain>
    </source>
</reference>
<proteinExistence type="predicted"/>
<protein>
    <submittedName>
        <fullName evidence="2">Uncharacterized protein</fullName>
    </submittedName>
</protein>
<dbReference type="STRING" id="1261640.BHK98_10440"/>
<dbReference type="AlphaFoldDB" id="A0A1Q9JJQ5"/>
<dbReference type="Proteomes" id="UP000187404">
    <property type="component" value="Unassembled WGS sequence"/>
</dbReference>
<evidence type="ECO:0000313" key="2">
    <source>
        <dbReference type="EMBL" id="OLR56452.1"/>
    </source>
</evidence>
<dbReference type="RefSeq" id="WP_075714092.1">
    <property type="nucleotide sequence ID" value="NZ_MJIE01000001.1"/>
</dbReference>
<comment type="caution">
    <text evidence="2">The sequence shown here is derived from an EMBL/GenBank/DDBJ whole genome shotgun (WGS) entry which is preliminary data.</text>
</comment>
<name>A0A1Q9JJQ5_9FIRM</name>
<dbReference type="Gene3D" id="2.30.31.70">
    <property type="match status" value="1"/>
</dbReference>
<keyword evidence="3" id="KW-1185">Reference proteome</keyword>
<organism evidence="2 3">
    <name type="scientific">Hornefia porci</name>
    <dbReference type="NCBI Taxonomy" id="2652292"/>
    <lineage>
        <taxon>Bacteria</taxon>
        <taxon>Bacillati</taxon>
        <taxon>Bacillota</taxon>
        <taxon>Clostridia</taxon>
        <taxon>Peptostreptococcales</taxon>
        <taxon>Anaerovoracaceae</taxon>
        <taxon>Hornefia</taxon>
    </lineage>
</organism>
<sequence length="186" mass="20962">MPNEFTFEIRKHLGTLAVRNNGWSKELNIVCWNDHSVPKFDIRAWDRNHTHMSRGITLYADEMRQLVSLYLAYQNQKTVDEAKADQEADRMEYLEYRRKTEQYRAASAAEETAAYAPNNRTSPDIGAPDRNAMADEPLASMEEGATEVPEESVPGPETDEYAQDVPMDVPMPVNQDSGADAACAAF</sequence>